<name>A0ABQ4BV52_9ACTN</name>
<dbReference type="PANTHER" id="PTHR48100">
    <property type="entry name" value="BROAD-SPECIFICITY PHOSPHATASE YOR283W-RELATED"/>
    <property type="match status" value="1"/>
</dbReference>
<reference evidence="1 2" key="1">
    <citation type="submission" date="2021-01" db="EMBL/GenBank/DDBJ databases">
        <title>Whole genome shotgun sequence of Asanoa iriomotensis NBRC 100142.</title>
        <authorList>
            <person name="Komaki H."/>
            <person name="Tamura T."/>
        </authorList>
    </citation>
    <scope>NUCLEOTIDE SEQUENCE [LARGE SCALE GENOMIC DNA]</scope>
    <source>
        <strain evidence="1 2">NBRC 100142</strain>
    </source>
</reference>
<dbReference type="Gene3D" id="3.40.50.1240">
    <property type="entry name" value="Phosphoglycerate mutase-like"/>
    <property type="match status" value="1"/>
</dbReference>
<dbReference type="EMBL" id="BONC01000001">
    <property type="protein sequence ID" value="GIF53935.1"/>
    <property type="molecule type" value="Genomic_DNA"/>
</dbReference>
<dbReference type="Pfam" id="PF00300">
    <property type="entry name" value="His_Phos_1"/>
    <property type="match status" value="1"/>
</dbReference>
<protein>
    <submittedName>
        <fullName evidence="1">Phosphoglycerate mutase</fullName>
    </submittedName>
</protein>
<dbReference type="InterPro" id="IPR050275">
    <property type="entry name" value="PGM_Phosphatase"/>
</dbReference>
<comment type="caution">
    <text evidence="1">The sequence shown here is derived from an EMBL/GenBank/DDBJ whole genome shotgun (WGS) entry which is preliminary data.</text>
</comment>
<organism evidence="1 2">
    <name type="scientific">Asanoa iriomotensis</name>
    <dbReference type="NCBI Taxonomy" id="234613"/>
    <lineage>
        <taxon>Bacteria</taxon>
        <taxon>Bacillati</taxon>
        <taxon>Actinomycetota</taxon>
        <taxon>Actinomycetes</taxon>
        <taxon>Micromonosporales</taxon>
        <taxon>Micromonosporaceae</taxon>
        <taxon>Asanoa</taxon>
    </lineage>
</organism>
<accession>A0ABQ4BV52</accession>
<sequence length="193" mass="20981">MDGMAEIVLVRHGQTEWSMAGKHTSYTDIELTPAGERQAQEIGARLADRSFAAVISSPRERAVRTAELAGLRITEIDDDLAEWNYGRYEGITSAEIHDRYDPAWSLWTHGAPDGETPAQVGIRVDRVIAKAAKLLDQGDVALVGHGHCLRVVGARWIGLGPDGGGLLKLDTATLSELGHEHGARVIQQWNSGR</sequence>
<evidence type="ECO:0000313" key="1">
    <source>
        <dbReference type="EMBL" id="GIF53935.1"/>
    </source>
</evidence>
<dbReference type="SUPFAM" id="SSF53254">
    <property type="entry name" value="Phosphoglycerate mutase-like"/>
    <property type="match status" value="1"/>
</dbReference>
<dbReference type="PANTHER" id="PTHR48100:SF15">
    <property type="entry name" value="SEDOHEPTULOSE 1,7-BISPHOSPHATASE"/>
    <property type="match status" value="1"/>
</dbReference>
<dbReference type="SMART" id="SM00855">
    <property type="entry name" value="PGAM"/>
    <property type="match status" value="1"/>
</dbReference>
<dbReference type="InterPro" id="IPR029033">
    <property type="entry name" value="His_PPase_superfam"/>
</dbReference>
<proteinExistence type="predicted"/>
<keyword evidence="2" id="KW-1185">Reference proteome</keyword>
<evidence type="ECO:0000313" key="2">
    <source>
        <dbReference type="Proteomes" id="UP000624325"/>
    </source>
</evidence>
<dbReference type="Proteomes" id="UP000624325">
    <property type="component" value="Unassembled WGS sequence"/>
</dbReference>
<dbReference type="InterPro" id="IPR013078">
    <property type="entry name" value="His_Pase_superF_clade-1"/>
</dbReference>
<gene>
    <name evidence="1" type="primary">gpm_1</name>
    <name evidence="1" type="ORF">Air01nite_00300</name>
</gene>
<dbReference type="CDD" id="cd07067">
    <property type="entry name" value="HP_PGM_like"/>
    <property type="match status" value="1"/>
</dbReference>